<evidence type="ECO:0000313" key="2">
    <source>
        <dbReference type="Proteomes" id="UP000690515"/>
    </source>
</evidence>
<gene>
    <name evidence="1" type="ORF">KCG35_24155</name>
</gene>
<dbReference type="Proteomes" id="UP000690515">
    <property type="component" value="Unassembled WGS sequence"/>
</dbReference>
<dbReference type="EMBL" id="JAGSOY010000164">
    <property type="protein sequence ID" value="MBU2714148.1"/>
    <property type="molecule type" value="Genomic_DNA"/>
</dbReference>
<accession>A0ABS5ZJT1</accession>
<sequence length="182" mass="20420">MAIKEILEQAQSKGTLVSVYVDSDDWDQYSVGYVDLITETHVRLRSISKNGEDAGFEIRPLSEIFKIEHGGKYEQKIEKLIQNQGSIFSEVKPSSSSSSDLIRDSLQQSLDESVCVVVWGGDPDDSLVGYVENMESGLVSIRLINEFGEDDGLSTIEIDEITSLDFNTRSEQVRQFLFKNRA</sequence>
<evidence type="ECO:0000313" key="1">
    <source>
        <dbReference type="EMBL" id="MBU2714148.1"/>
    </source>
</evidence>
<comment type="caution">
    <text evidence="1">The sequence shown here is derived from an EMBL/GenBank/DDBJ whole genome shotgun (WGS) entry which is preliminary data.</text>
</comment>
<keyword evidence="2" id="KW-1185">Reference proteome</keyword>
<organism evidence="1 2">
    <name type="scientific">Zooshikella harenae</name>
    <dbReference type="NCBI Taxonomy" id="2827238"/>
    <lineage>
        <taxon>Bacteria</taxon>
        <taxon>Pseudomonadati</taxon>
        <taxon>Pseudomonadota</taxon>
        <taxon>Gammaproteobacteria</taxon>
        <taxon>Oceanospirillales</taxon>
        <taxon>Zooshikellaceae</taxon>
        <taxon>Zooshikella</taxon>
    </lineage>
</organism>
<proteinExistence type="predicted"/>
<name>A0ABS5ZJT1_9GAMM</name>
<dbReference type="RefSeq" id="WP_215822416.1">
    <property type="nucleotide sequence ID" value="NZ_JAGSOY010000164.1"/>
</dbReference>
<protein>
    <recommendedName>
        <fullName evidence="3">Ribosome maturation factor RimP</fullName>
    </recommendedName>
</protein>
<reference evidence="1 2" key="1">
    <citation type="submission" date="2021-04" db="EMBL/GenBank/DDBJ databases">
        <authorList>
            <person name="Pira H."/>
            <person name="Risdian C."/>
            <person name="Wink J."/>
        </authorList>
    </citation>
    <scope>NUCLEOTIDE SEQUENCE [LARGE SCALE GENOMIC DNA]</scope>
    <source>
        <strain evidence="1 2">WH53</strain>
    </source>
</reference>
<evidence type="ECO:0008006" key="3">
    <source>
        <dbReference type="Google" id="ProtNLM"/>
    </source>
</evidence>